<dbReference type="InterPro" id="IPR007730">
    <property type="entry name" value="SPOR-like_dom"/>
</dbReference>
<evidence type="ECO:0000256" key="1">
    <source>
        <dbReference type="SAM" id="Phobius"/>
    </source>
</evidence>
<dbReference type="SUPFAM" id="SSF110997">
    <property type="entry name" value="Sporulation related repeat"/>
    <property type="match status" value="1"/>
</dbReference>
<protein>
    <submittedName>
        <fullName evidence="3">SPOR domain-containing protein</fullName>
    </submittedName>
</protein>
<dbReference type="AlphaFoldDB" id="A0A968KT35"/>
<gene>
    <name evidence="3" type="ORF">HCT46_03750</name>
</gene>
<evidence type="ECO:0000313" key="3">
    <source>
        <dbReference type="EMBL" id="NIZ47026.1"/>
    </source>
</evidence>
<accession>A0A968KT35</accession>
<dbReference type="EMBL" id="JAATLK010000001">
    <property type="protein sequence ID" value="NIZ47026.1"/>
    <property type="molecule type" value="Genomic_DNA"/>
</dbReference>
<reference evidence="3" key="1">
    <citation type="submission" date="2020-03" db="EMBL/GenBank/DDBJ databases">
        <title>Spirochaetal bacteria isolated from arthropods constitute a novel genus Entomospira genus novum within the order Spirochaetales.</title>
        <authorList>
            <person name="Grana-Miraglia L."/>
            <person name="Sikutova S."/>
            <person name="Fingerle V."/>
            <person name="Sing A."/>
            <person name="Castillo-Ramirez S."/>
            <person name="Margos G."/>
            <person name="Rudolf I."/>
        </authorList>
    </citation>
    <scope>NUCLEOTIDE SEQUENCE</scope>
    <source>
        <strain evidence="3">BR208</strain>
    </source>
</reference>
<dbReference type="Gene3D" id="3.30.70.1070">
    <property type="entry name" value="Sporulation related repeat"/>
    <property type="match status" value="1"/>
</dbReference>
<sequence>MSKNGTLITVILSILVVGATVWVGGLLLRDQQDKETIIAITPDIILPSPVIDDGDLGTTDITIDPSDTYPYEEHENDIEKQDLDLSTESLLDKDPSSISEAITPSTVVTKDDKMSKVMVSPPLQGGTRYWVQAGSFSSLARATAAASALEGLGLSGGIETITQGDRILYRLRFGAWMSVEEAERFRDYLRNQPVLRRAFLERKMSDRSADFADAYVVETYY</sequence>
<dbReference type="PROSITE" id="PS51724">
    <property type="entry name" value="SPOR"/>
    <property type="match status" value="1"/>
</dbReference>
<keyword evidence="1" id="KW-0812">Transmembrane</keyword>
<organism evidence="3 4">
    <name type="scientific">Entomospira nematocerorum</name>
    <dbReference type="NCBI Taxonomy" id="2719987"/>
    <lineage>
        <taxon>Bacteria</taxon>
        <taxon>Pseudomonadati</taxon>
        <taxon>Spirochaetota</taxon>
        <taxon>Spirochaetia</taxon>
        <taxon>Spirochaetales</taxon>
        <taxon>Spirochaetaceae</taxon>
        <taxon>Entomospira</taxon>
    </lineage>
</organism>
<keyword evidence="1" id="KW-0472">Membrane</keyword>
<comment type="caution">
    <text evidence="3">The sequence shown here is derived from an EMBL/GenBank/DDBJ whole genome shotgun (WGS) entry which is preliminary data.</text>
</comment>
<keyword evidence="1" id="KW-1133">Transmembrane helix</keyword>
<feature type="domain" description="SPOR" evidence="2">
    <location>
        <begin position="123"/>
        <end position="202"/>
    </location>
</feature>
<keyword evidence="4" id="KW-1185">Reference proteome</keyword>
<evidence type="ECO:0000259" key="2">
    <source>
        <dbReference type="PROSITE" id="PS51724"/>
    </source>
</evidence>
<dbReference type="InterPro" id="IPR036680">
    <property type="entry name" value="SPOR-like_sf"/>
</dbReference>
<evidence type="ECO:0000313" key="4">
    <source>
        <dbReference type="Proteomes" id="UP000752013"/>
    </source>
</evidence>
<dbReference type="RefSeq" id="WP_167703458.1">
    <property type="nucleotide sequence ID" value="NZ_CP118168.1"/>
</dbReference>
<proteinExistence type="predicted"/>
<dbReference type="Pfam" id="PF05036">
    <property type="entry name" value="SPOR"/>
    <property type="match status" value="1"/>
</dbReference>
<dbReference type="GO" id="GO:0042834">
    <property type="term" value="F:peptidoglycan binding"/>
    <property type="evidence" value="ECO:0007669"/>
    <property type="project" value="InterPro"/>
</dbReference>
<name>A0A968KT35_9SPIO</name>
<dbReference type="Proteomes" id="UP000752013">
    <property type="component" value="Unassembled WGS sequence"/>
</dbReference>
<feature type="transmembrane region" description="Helical" evidence="1">
    <location>
        <begin position="6"/>
        <end position="28"/>
    </location>
</feature>